<evidence type="ECO:0000256" key="13">
    <source>
        <dbReference type="SAM" id="Phobius"/>
    </source>
</evidence>
<dbReference type="Proteomes" id="UP001250858">
    <property type="component" value="Chromosome"/>
</dbReference>
<evidence type="ECO:0000256" key="11">
    <source>
        <dbReference type="ARBA" id="ARBA00023136"/>
    </source>
</evidence>
<keyword evidence="7" id="KW-0378">Hydrolase</keyword>
<feature type="region of interest" description="Disordered" evidence="12">
    <location>
        <begin position="405"/>
        <end position="540"/>
    </location>
</feature>
<evidence type="ECO:0000256" key="5">
    <source>
        <dbReference type="ARBA" id="ARBA00022692"/>
    </source>
</evidence>
<evidence type="ECO:0000256" key="9">
    <source>
        <dbReference type="ARBA" id="ARBA00022989"/>
    </source>
</evidence>
<comment type="subcellular location">
    <subcellularLocation>
        <location evidence="2">Cell membrane</location>
        <topology evidence="2">Multi-pass membrane protein</topology>
    </subcellularLocation>
</comment>
<evidence type="ECO:0000256" key="6">
    <source>
        <dbReference type="ARBA" id="ARBA00022723"/>
    </source>
</evidence>
<feature type="domain" description="Peptidase M48" evidence="14">
    <location>
        <begin position="75"/>
        <end position="340"/>
    </location>
</feature>
<feature type="compositionally biased region" description="Pro residues" evidence="12">
    <location>
        <begin position="492"/>
        <end position="503"/>
    </location>
</feature>
<evidence type="ECO:0000256" key="7">
    <source>
        <dbReference type="ARBA" id="ARBA00022801"/>
    </source>
</evidence>
<sequence>MRAFVLLSGFYLLGLLLLAVLGGIDWAAWVWAPGAVRIKIFFVSVVLAIPVVQGLFMLRTPRDDEPGGLPVTEADEPRLWATVRELAERIGTRAPDEIRLTADVNAAVGEDARLLGLIGGRRRMYIGLPLMSGLDEAGLRAVLAHELGHYSNADTRLTALTARGRVQVARMIETFHAKADAKVARERARQEQKAGKRLAKGRTAKEVDTAGAGITYRTMAKIYTAYGNLYLRATLSGARRQELAADLAAARIAGRDATARALRAIPALDAAHDFYLSSYAGLGTEFGLLPARGEVFGGVRHLLAARAEELAGLREDLPDEPASPYESHPPMAERVARVEALPDDGRSAEGTGPALALLSAPDTALAAVEDVSLSPEARRMRRLAWPELVHESMSARVARGTAELRAAAGGRPSRPCSTPSTRAGPGRSPAGCPVPRRPRPPPAAWPASSPAPGCAAACRPWSPKNSSARGTPAGSSPGPAPPPSTCRTEPPSSSPRPSTPPPRTSRTRPRCGPCSHRSRRADARTVRTLPPHPTPRKDLRPPMARLLPLIVIAIALYFWIKNRRAAKGGAAGGSGGSRARNAEAAARLGLLPADRLDTENLTPPSAVHTAAKEAVQAGDWAAGAAYVEEAGRDWYERRRRISRLADAAVQDDAWLLAWRAARPEDPAAAAVQASSLVYLAWEIRGSKLAKHTTDEQFASFHRVLKQARETFAHAQELAGDDPSPFIGELPLAMGLGYPHEAVEAIWAEIEKRDPLNYLAYSSALQYWCAKWCGSHEAALAFARRGAERARPGQLLTNFVLEAYFEQESYDSDLEPQEFYNRPEVVAATDAALVDLAAAESVLDPADPRLAETRHMVAWMLYWQDRYEAALAQFRLVDGYIGTAPWSYAGDPKGRYTNVRDYTAAQVLKARGE</sequence>
<name>A0ABY9RT23_9ACTN</name>
<evidence type="ECO:0000256" key="1">
    <source>
        <dbReference type="ARBA" id="ARBA00001947"/>
    </source>
</evidence>
<reference evidence="15 16" key="1">
    <citation type="submission" date="2023-09" db="EMBL/GenBank/DDBJ databases">
        <title>Complete genome of Streptomyces roseicoloratus T14.</title>
        <authorList>
            <person name="Bashizi T."/>
            <person name="Kim M.-J."/>
            <person name="Lee G."/>
            <person name="Tagele S.B."/>
            <person name="Shin J.-H."/>
        </authorList>
    </citation>
    <scope>NUCLEOTIDE SEQUENCE [LARGE SCALE GENOMIC DNA]</scope>
    <source>
        <strain evidence="15 16">T14</strain>
    </source>
</reference>
<dbReference type="PANTHER" id="PTHR43221:SF1">
    <property type="entry name" value="PROTEASE HTPX"/>
    <property type="match status" value="1"/>
</dbReference>
<accession>A0ABY9RT23</accession>
<evidence type="ECO:0000256" key="2">
    <source>
        <dbReference type="ARBA" id="ARBA00004651"/>
    </source>
</evidence>
<proteinExistence type="predicted"/>
<evidence type="ECO:0000313" key="15">
    <source>
        <dbReference type="EMBL" id="WMX45354.1"/>
    </source>
</evidence>
<gene>
    <name evidence="15" type="ORF">RGF97_11495</name>
</gene>
<keyword evidence="5 13" id="KW-0812">Transmembrane</keyword>
<protein>
    <submittedName>
        <fullName evidence="15">M48 family metallopeptidase</fullName>
    </submittedName>
</protein>
<evidence type="ECO:0000313" key="16">
    <source>
        <dbReference type="Proteomes" id="UP001250858"/>
    </source>
</evidence>
<dbReference type="InterPro" id="IPR050083">
    <property type="entry name" value="HtpX_protease"/>
</dbReference>
<evidence type="ECO:0000256" key="4">
    <source>
        <dbReference type="ARBA" id="ARBA00022670"/>
    </source>
</evidence>
<keyword evidence="9 13" id="KW-1133">Transmembrane helix</keyword>
<dbReference type="InterPro" id="IPR001915">
    <property type="entry name" value="Peptidase_M48"/>
</dbReference>
<evidence type="ECO:0000256" key="3">
    <source>
        <dbReference type="ARBA" id="ARBA00022475"/>
    </source>
</evidence>
<dbReference type="RefSeq" id="WP_309548461.1">
    <property type="nucleotide sequence ID" value="NZ_CP133762.1"/>
</dbReference>
<evidence type="ECO:0000259" key="14">
    <source>
        <dbReference type="Pfam" id="PF01435"/>
    </source>
</evidence>
<keyword evidence="8" id="KW-0862">Zinc</keyword>
<keyword evidence="10" id="KW-0482">Metalloprotease</keyword>
<dbReference type="CDD" id="cd07328">
    <property type="entry name" value="M48_Ste24p_like"/>
    <property type="match status" value="1"/>
</dbReference>
<dbReference type="EMBL" id="CP133762">
    <property type="protein sequence ID" value="WMX45354.1"/>
    <property type="molecule type" value="Genomic_DNA"/>
</dbReference>
<keyword evidence="6" id="KW-0479">Metal-binding</keyword>
<keyword evidence="11 13" id="KW-0472">Membrane</keyword>
<dbReference type="PANTHER" id="PTHR43221">
    <property type="entry name" value="PROTEASE HTPX"/>
    <property type="match status" value="1"/>
</dbReference>
<feature type="transmembrane region" description="Helical" evidence="13">
    <location>
        <begin position="38"/>
        <end position="58"/>
    </location>
</feature>
<keyword evidence="16" id="KW-1185">Reference proteome</keyword>
<dbReference type="Gene3D" id="3.30.2010.10">
    <property type="entry name" value="Metalloproteases ('zincins'), catalytic domain"/>
    <property type="match status" value="1"/>
</dbReference>
<organism evidence="15 16">
    <name type="scientific">Streptomyces roseicoloratus</name>
    <dbReference type="NCBI Taxonomy" id="2508722"/>
    <lineage>
        <taxon>Bacteria</taxon>
        <taxon>Bacillati</taxon>
        <taxon>Actinomycetota</taxon>
        <taxon>Actinomycetes</taxon>
        <taxon>Kitasatosporales</taxon>
        <taxon>Streptomycetaceae</taxon>
        <taxon>Streptomyces</taxon>
    </lineage>
</organism>
<evidence type="ECO:0000256" key="10">
    <source>
        <dbReference type="ARBA" id="ARBA00023049"/>
    </source>
</evidence>
<evidence type="ECO:0000256" key="12">
    <source>
        <dbReference type="SAM" id="MobiDB-lite"/>
    </source>
</evidence>
<keyword evidence="3" id="KW-1003">Cell membrane</keyword>
<dbReference type="Pfam" id="PF01435">
    <property type="entry name" value="Peptidase_M48"/>
    <property type="match status" value="1"/>
</dbReference>
<comment type="cofactor">
    <cofactor evidence="1">
        <name>Zn(2+)</name>
        <dbReference type="ChEBI" id="CHEBI:29105"/>
    </cofactor>
</comment>
<feature type="compositionally biased region" description="Low complexity" evidence="12">
    <location>
        <begin position="445"/>
        <end position="477"/>
    </location>
</feature>
<evidence type="ECO:0000256" key="8">
    <source>
        <dbReference type="ARBA" id="ARBA00022833"/>
    </source>
</evidence>
<keyword evidence="4" id="KW-0645">Protease</keyword>